<proteinExistence type="predicted"/>
<accession>A0ABN8RDK5</accession>
<dbReference type="EMBL" id="CALNXK010000216">
    <property type="protein sequence ID" value="CAH3176729.1"/>
    <property type="molecule type" value="Genomic_DNA"/>
</dbReference>
<dbReference type="NCBIfam" id="NF040941">
    <property type="entry name" value="GGGWT_bact"/>
    <property type="match status" value="1"/>
</dbReference>
<sequence>METAKISKPRPTSKTVMFSSIFFAIAVCFVALIHVEIVLRTHRHTLQVLSREREANAELRNAVHRHEAAFDLILRMFHSNSHENVTEGTTPLYHGGVSNRHKRNVASNTNPTTSPEELKTKVTSYACLLIQCPRNITRGPPGPPGPKGTSGPPGLPGPPGPPGPHGFQGSQGPKGDQGAEGPPGRKGDQGPQGPKGSCGKIKKGLVSTEPGLSCEDIKYSGVYSNGNYWIRPAGSNETFQAYCDMSAVGDWKIVTRAWIESTFKRGVMLTYSEENYGLVISGSTYLRGCGKTINPGALTLIKGYWTKIKYTQEFRGVTSCWSIFGANWYGRSSVNNHPTGLHPFDGYKGDSITGQHNMGGNSHVFDGVTTKCNNDRATNFWLHPHTVRSATVVLRRNLTAKTAGIFTGTSCGLPTYKIKEIFVRF</sequence>
<dbReference type="PANTHER" id="PTHR24637">
    <property type="entry name" value="COLLAGEN"/>
    <property type="match status" value="1"/>
</dbReference>
<dbReference type="Gene3D" id="3.90.215.10">
    <property type="entry name" value="Gamma Fibrinogen, chain A, domain 1"/>
    <property type="match status" value="1"/>
</dbReference>
<keyword evidence="2" id="KW-1133">Transmembrane helix</keyword>
<name>A0ABN8RDK5_9CNID</name>
<gene>
    <name evidence="3" type="ORF">PLOB_00018449</name>
</gene>
<feature type="compositionally biased region" description="Polar residues" evidence="1">
    <location>
        <begin position="105"/>
        <end position="115"/>
    </location>
</feature>
<dbReference type="InterPro" id="IPR008160">
    <property type="entry name" value="Collagen"/>
</dbReference>
<dbReference type="InterPro" id="IPR014716">
    <property type="entry name" value="Fibrinogen_a/b/g_C_1"/>
</dbReference>
<dbReference type="Proteomes" id="UP001159405">
    <property type="component" value="Unassembled WGS sequence"/>
</dbReference>
<keyword evidence="2" id="KW-0812">Transmembrane</keyword>
<comment type="caution">
    <text evidence="3">The sequence shown here is derived from an EMBL/GenBank/DDBJ whole genome shotgun (WGS) entry which is preliminary data.</text>
</comment>
<dbReference type="Pfam" id="PF01391">
    <property type="entry name" value="Collagen"/>
    <property type="match status" value="1"/>
</dbReference>
<keyword evidence="2" id="KW-0472">Membrane</keyword>
<organism evidence="3 4">
    <name type="scientific">Porites lobata</name>
    <dbReference type="NCBI Taxonomy" id="104759"/>
    <lineage>
        <taxon>Eukaryota</taxon>
        <taxon>Metazoa</taxon>
        <taxon>Cnidaria</taxon>
        <taxon>Anthozoa</taxon>
        <taxon>Hexacorallia</taxon>
        <taxon>Scleractinia</taxon>
        <taxon>Fungiina</taxon>
        <taxon>Poritidae</taxon>
        <taxon>Porites</taxon>
    </lineage>
</organism>
<protein>
    <submittedName>
        <fullName evidence="3">Uncharacterized protein</fullName>
    </submittedName>
</protein>
<reference evidence="3 4" key="1">
    <citation type="submission" date="2022-05" db="EMBL/GenBank/DDBJ databases">
        <authorList>
            <consortium name="Genoscope - CEA"/>
            <person name="William W."/>
        </authorList>
    </citation>
    <scope>NUCLEOTIDE SEQUENCE [LARGE SCALE GENOMIC DNA]</scope>
</reference>
<dbReference type="SUPFAM" id="SSF56496">
    <property type="entry name" value="Fibrinogen C-terminal domain-like"/>
    <property type="match status" value="1"/>
</dbReference>
<evidence type="ECO:0000256" key="2">
    <source>
        <dbReference type="SAM" id="Phobius"/>
    </source>
</evidence>
<evidence type="ECO:0000313" key="3">
    <source>
        <dbReference type="EMBL" id="CAH3176729.1"/>
    </source>
</evidence>
<dbReference type="PANTHER" id="PTHR24637:SF421">
    <property type="entry name" value="CUTICLE COLLAGEN DPY-2"/>
    <property type="match status" value="1"/>
</dbReference>
<feature type="region of interest" description="Disordered" evidence="1">
    <location>
        <begin position="87"/>
        <end position="118"/>
    </location>
</feature>
<dbReference type="InterPro" id="IPR036056">
    <property type="entry name" value="Fibrinogen-like_C"/>
</dbReference>
<feature type="compositionally biased region" description="Pro residues" evidence="1">
    <location>
        <begin position="153"/>
        <end position="164"/>
    </location>
</feature>
<feature type="region of interest" description="Disordered" evidence="1">
    <location>
        <begin position="134"/>
        <end position="202"/>
    </location>
</feature>
<keyword evidence="4" id="KW-1185">Reference proteome</keyword>
<feature type="transmembrane region" description="Helical" evidence="2">
    <location>
        <begin position="16"/>
        <end position="39"/>
    </location>
</feature>
<evidence type="ECO:0000256" key="1">
    <source>
        <dbReference type="SAM" id="MobiDB-lite"/>
    </source>
</evidence>
<evidence type="ECO:0000313" key="4">
    <source>
        <dbReference type="Proteomes" id="UP001159405"/>
    </source>
</evidence>